<keyword evidence="1" id="KW-0479">Metal-binding</keyword>
<protein>
    <submittedName>
        <fullName evidence="3">Unannotated protein</fullName>
    </submittedName>
</protein>
<dbReference type="GO" id="GO:0046872">
    <property type="term" value="F:metal ion binding"/>
    <property type="evidence" value="ECO:0007669"/>
    <property type="project" value="UniProtKB-KW"/>
</dbReference>
<accession>A0A6J7TME3</accession>
<evidence type="ECO:0000313" key="3">
    <source>
        <dbReference type="EMBL" id="CAB5054310.1"/>
    </source>
</evidence>
<name>A0A6J7TME3_9ZZZZ</name>
<dbReference type="EMBL" id="CAFBQO010000024">
    <property type="protein sequence ID" value="CAB5054310.1"/>
    <property type="molecule type" value="Genomic_DNA"/>
</dbReference>
<dbReference type="Pfam" id="PF05163">
    <property type="entry name" value="DinB"/>
    <property type="match status" value="1"/>
</dbReference>
<sequence>MITLELSLRHLAWSNQKFFTLFKDMPDEVFGLKAAEGEWPVGQILTHFAGSGEWYSYCLSGARWTDLKPITAGSIALEYLPIMAKLDAHLLENLSLPDDKLEIEGENGIIHATRSLILSQAVMHSAEHKGQIAAIMKQHGHHIDLDGLDVWTFVSQTKN</sequence>
<gene>
    <name evidence="2" type="ORF">UFOPK2978_00214</name>
    <name evidence="3" type="ORF">UFOPK4307_00289</name>
</gene>
<dbReference type="Gene3D" id="1.20.120.450">
    <property type="entry name" value="dinb family like domain"/>
    <property type="match status" value="1"/>
</dbReference>
<dbReference type="InterPro" id="IPR007837">
    <property type="entry name" value="DinB"/>
</dbReference>
<dbReference type="AlphaFoldDB" id="A0A6J7TME3"/>
<dbReference type="SUPFAM" id="SSF109854">
    <property type="entry name" value="DinB/YfiT-like putative metalloenzymes"/>
    <property type="match status" value="1"/>
</dbReference>
<evidence type="ECO:0000256" key="1">
    <source>
        <dbReference type="ARBA" id="ARBA00022723"/>
    </source>
</evidence>
<reference evidence="3" key="1">
    <citation type="submission" date="2020-05" db="EMBL/GenBank/DDBJ databases">
        <authorList>
            <person name="Chiriac C."/>
            <person name="Salcher M."/>
            <person name="Ghai R."/>
            <person name="Kavagutti S V."/>
        </authorList>
    </citation>
    <scope>NUCLEOTIDE SEQUENCE</scope>
</reference>
<dbReference type="EMBL" id="CAFAAF010000018">
    <property type="protein sequence ID" value="CAB4785703.1"/>
    <property type="molecule type" value="Genomic_DNA"/>
</dbReference>
<organism evidence="3">
    <name type="scientific">freshwater metagenome</name>
    <dbReference type="NCBI Taxonomy" id="449393"/>
    <lineage>
        <taxon>unclassified sequences</taxon>
        <taxon>metagenomes</taxon>
        <taxon>ecological metagenomes</taxon>
    </lineage>
</organism>
<evidence type="ECO:0000313" key="2">
    <source>
        <dbReference type="EMBL" id="CAB4785703.1"/>
    </source>
</evidence>
<proteinExistence type="predicted"/>
<dbReference type="InterPro" id="IPR034660">
    <property type="entry name" value="DinB/YfiT-like"/>
</dbReference>